<dbReference type="GO" id="GO:0016884">
    <property type="term" value="F:carbon-nitrogen ligase activity, with glutamine as amido-N-donor"/>
    <property type="evidence" value="ECO:0007669"/>
    <property type="project" value="InterPro"/>
</dbReference>
<feature type="non-terminal residue" evidence="1">
    <location>
        <position position="75"/>
    </location>
</feature>
<dbReference type="PANTHER" id="PTHR28055:SF1">
    <property type="entry name" value="ALTERED INHERITANCE OF MITOCHONDRIA PROTEIN 41, MITOCHONDRIAL"/>
    <property type="match status" value="1"/>
</dbReference>
<dbReference type="InterPro" id="IPR042184">
    <property type="entry name" value="YqeY/Aim41_N"/>
</dbReference>
<gene>
    <name evidence="1" type="ORF">METZ01_LOCUS481530</name>
</gene>
<sequence>MSLFDTIQSDMYAAMKSGDKHKTGTLRVALSTLKDKKIEKREDLTDVEAIKIIQNLVKQRKEAADIYKENGRNDL</sequence>
<dbReference type="AlphaFoldDB" id="A0A383C8E3"/>
<dbReference type="Gene3D" id="1.10.1510.10">
    <property type="entry name" value="Uncharacterised protein YqeY/AIM41 PF09424, N-terminal domain"/>
    <property type="match status" value="1"/>
</dbReference>
<evidence type="ECO:0000313" key="1">
    <source>
        <dbReference type="EMBL" id="SVE28676.1"/>
    </source>
</evidence>
<proteinExistence type="predicted"/>
<protein>
    <recommendedName>
        <fullName evidence="2">GatB/YqeY domain-containing protein</fullName>
    </recommendedName>
</protein>
<evidence type="ECO:0008006" key="2">
    <source>
        <dbReference type="Google" id="ProtNLM"/>
    </source>
</evidence>
<dbReference type="PANTHER" id="PTHR28055">
    <property type="entry name" value="ALTERED INHERITANCE OF MITOCHONDRIA PROTEIN 41, MITOCHONDRIAL"/>
    <property type="match status" value="1"/>
</dbReference>
<dbReference type="EMBL" id="UINC01206852">
    <property type="protein sequence ID" value="SVE28676.1"/>
    <property type="molecule type" value="Genomic_DNA"/>
</dbReference>
<organism evidence="1">
    <name type="scientific">marine metagenome</name>
    <dbReference type="NCBI Taxonomy" id="408172"/>
    <lineage>
        <taxon>unclassified sequences</taxon>
        <taxon>metagenomes</taxon>
        <taxon>ecological metagenomes</taxon>
    </lineage>
</organism>
<dbReference type="SUPFAM" id="SSF89095">
    <property type="entry name" value="GatB/YqeY motif"/>
    <property type="match status" value="1"/>
</dbReference>
<name>A0A383C8E3_9ZZZZ</name>
<dbReference type="InterPro" id="IPR003789">
    <property type="entry name" value="Asn/Gln_tRNA_amidoTrase-B-like"/>
</dbReference>
<dbReference type="InterPro" id="IPR019004">
    <property type="entry name" value="YqeY/Aim41"/>
</dbReference>
<accession>A0A383C8E3</accession>
<reference evidence="1" key="1">
    <citation type="submission" date="2018-05" db="EMBL/GenBank/DDBJ databases">
        <authorList>
            <person name="Lanie J.A."/>
            <person name="Ng W.-L."/>
            <person name="Kazmierczak K.M."/>
            <person name="Andrzejewski T.M."/>
            <person name="Davidsen T.M."/>
            <person name="Wayne K.J."/>
            <person name="Tettelin H."/>
            <person name="Glass J.I."/>
            <person name="Rusch D."/>
            <person name="Podicherti R."/>
            <person name="Tsui H.-C.T."/>
            <person name="Winkler M.E."/>
        </authorList>
    </citation>
    <scope>NUCLEOTIDE SEQUENCE</scope>
</reference>
<dbReference type="Pfam" id="PF09424">
    <property type="entry name" value="YqeY"/>
    <property type="match status" value="1"/>
</dbReference>